<dbReference type="GeneID" id="30985051"/>
<name>A0A1E4SIT9_9ASCO</name>
<reference evidence="2" key="1">
    <citation type="submission" date="2016-05" db="EMBL/GenBank/DDBJ databases">
        <title>Comparative genomics of biotechnologically important yeasts.</title>
        <authorList>
            <consortium name="DOE Joint Genome Institute"/>
            <person name="Riley R."/>
            <person name="Haridas S."/>
            <person name="Wolfe K.H."/>
            <person name="Lopes M.R."/>
            <person name="Hittinger C.T."/>
            <person name="Goker M."/>
            <person name="Salamov A."/>
            <person name="Wisecaver J."/>
            <person name="Long T.M."/>
            <person name="Aerts A.L."/>
            <person name="Barry K."/>
            <person name="Choi C."/>
            <person name="Clum A."/>
            <person name="Coughlan A.Y."/>
            <person name="Deshpande S."/>
            <person name="Douglass A.P."/>
            <person name="Hanson S.J."/>
            <person name="Klenk H.-P."/>
            <person name="Labutti K."/>
            <person name="Lapidus A."/>
            <person name="Lindquist E."/>
            <person name="Lipzen A."/>
            <person name="Meier-Kolthoff J.P."/>
            <person name="Ohm R.A."/>
            <person name="Otillar R.P."/>
            <person name="Pangilinan J."/>
            <person name="Peng Y."/>
            <person name="Rokas A."/>
            <person name="Rosa C.A."/>
            <person name="Scheuner C."/>
            <person name="Sibirny A.A."/>
            <person name="Slot J.C."/>
            <person name="Stielow J.B."/>
            <person name="Sun H."/>
            <person name="Kurtzman C.P."/>
            <person name="Blackwell M."/>
            <person name="Grigoriev I.V."/>
            <person name="Jeffries T.W."/>
        </authorList>
    </citation>
    <scope>NUCLEOTIDE SEQUENCE [LARGE SCALE GENOMIC DNA]</scope>
    <source>
        <strain evidence="2">NRRL Y-17324</strain>
    </source>
</reference>
<evidence type="ECO:0000313" key="1">
    <source>
        <dbReference type="EMBL" id="ODV79426.1"/>
    </source>
</evidence>
<dbReference type="EMBL" id="KV453912">
    <property type="protein sequence ID" value="ODV79426.1"/>
    <property type="molecule type" value="Genomic_DNA"/>
</dbReference>
<accession>A0A1E4SIT9</accession>
<keyword evidence="2" id="KW-1185">Reference proteome</keyword>
<dbReference type="Proteomes" id="UP000094285">
    <property type="component" value="Unassembled WGS sequence"/>
</dbReference>
<gene>
    <name evidence="1" type="ORF">CANTADRAFT_6552</name>
</gene>
<protein>
    <submittedName>
        <fullName evidence="1">Uncharacterized protein</fullName>
    </submittedName>
</protein>
<sequence>MESFPSRNGMSSASTTVAVAGLGTSIPLDNQRLQAYKGIMNKFYMHKSFDVLSDMEFLPAIPGDGSVLSTPTLSPPLLNTPVASPSFQYNRMNEYHGHKNPNRVSYPGNGDMSSTPKTRMAYMAQSPKRTPPNPNAMPMRRRVVSANQQAQYSHDYNTIDHSYMVQNRINQYGSRNW</sequence>
<dbReference type="RefSeq" id="XP_020064548.1">
    <property type="nucleotide sequence ID" value="XM_020210915.1"/>
</dbReference>
<organism evidence="1 2">
    <name type="scientific">Suhomyces tanzawaensis NRRL Y-17324</name>
    <dbReference type="NCBI Taxonomy" id="984487"/>
    <lineage>
        <taxon>Eukaryota</taxon>
        <taxon>Fungi</taxon>
        <taxon>Dikarya</taxon>
        <taxon>Ascomycota</taxon>
        <taxon>Saccharomycotina</taxon>
        <taxon>Pichiomycetes</taxon>
        <taxon>Debaryomycetaceae</taxon>
        <taxon>Suhomyces</taxon>
    </lineage>
</organism>
<dbReference type="AlphaFoldDB" id="A0A1E4SIT9"/>
<evidence type="ECO:0000313" key="2">
    <source>
        <dbReference type="Proteomes" id="UP000094285"/>
    </source>
</evidence>
<proteinExistence type="predicted"/>
<dbReference type="OrthoDB" id="4006078at2759"/>